<feature type="transmembrane region" description="Helical" evidence="2">
    <location>
        <begin position="6"/>
        <end position="25"/>
    </location>
</feature>
<keyword evidence="2" id="KW-0812">Transmembrane</keyword>
<keyword evidence="4" id="KW-1185">Reference proteome</keyword>
<evidence type="ECO:0000313" key="3">
    <source>
        <dbReference type="EMBL" id="NKE10910.1"/>
    </source>
</evidence>
<name>A0A846TV23_9MICC</name>
<evidence type="ECO:0000256" key="1">
    <source>
        <dbReference type="SAM" id="MobiDB-lite"/>
    </source>
</evidence>
<evidence type="ECO:0000256" key="2">
    <source>
        <dbReference type="SAM" id="Phobius"/>
    </source>
</evidence>
<proteinExistence type="predicted"/>
<feature type="region of interest" description="Disordered" evidence="1">
    <location>
        <begin position="30"/>
        <end position="90"/>
    </location>
</feature>
<comment type="caution">
    <text evidence="3">The sequence shown here is derived from an EMBL/GenBank/DDBJ whole genome shotgun (WGS) entry which is preliminary data.</text>
</comment>
<dbReference type="RefSeq" id="WP_166834571.1">
    <property type="nucleotide sequence ID" value="NZ_JAAVUN010000155.1"/>
</dbReference>
<dbReference type="EMBL" id="JAAVUN010000155">
    <property type="protein sequence ID" value="NKE10910.1"/>
    <property type="molecule type" value="Genomic_DNA"/>
</dbReference>
<protein>
    <submittedName>
        <fullName evidence="3">Uncharacterized protein</fullName>
    </submittedName>
</protein>
<dbReference type="Proteomes" id="UP000521379">
    <property type="component" value="Unassembled WGS sequence"/>
</dbReference>
<reference evidence="3 4" key="1">
    <citation type="submission" date="2020-02" db="EMBL/GenBank/DDBJ databases">
        <authorList>
            <person name="Sun Q."/>
        </authorList>
    </citation>
    <scope>NUCLEOTIDE SEQUENCE [LARGE SCALE GENOMIC DNA]</scope>
    <source>
        <strain evidence="3 4">YIM 13062</strain>
    </source>
</reference>
<keyword evidence="2" id="KW-0472">Membrane</keyword>
<keyword evidence="2" id="KW-1133">Transmembrane helix</keyword>
<accession>A0A846TV23</accession>
<dbReference type="AlphaFoldDB" id="A0A846TV23"/>
<evidence type="ECO:0000313" key="4">
    <source>
        <dbReference type="Proteomes" id="UP000521379"/>
    </source>
</evidence>
<feature type="compositionally biased region" description="Basic and acidic residues" evidence="1">
    <location>
        <begin position="30"/>
        <end position="43"/>
    </location>
</feature>
<organism evidence="3 4">
    <name type="scientific">Kocuria subflava</name>
    <dbReference type="NCBI Taxonomy" id="1736139"/>
    <lineage>
        <taxon>Bacteria</taxon>
        <taxon>Bacillati</taxon>
        <taxon>Actinomycetota</taxon>
        <taxon>Actinomycetes</taxon>
        <taxon>Micrococcales</taxon>
        <taxon>Micrococcaceae</taxon>
        <taxon>Kocuria</taxon>
    </lineage>
</organism>
<gene>
    <name evidence="3" type="ORF">GTW58_13495</name>
</gene>
<sequence length="90" mass="9993">MTEYLAVLLPSIGVGLIFWFVMRAIMRADRGEREAEKAARSDAEQWYQQMRAREGHDIAQNPGAEPGPDGGKRQRAKGGHNPSGTSREPE</sequence>